<evidence type="ECO:0000313" key="7">
    <source>
        <dbReference type="Proteomes" id="UP001634007"/>
    </source>
</evidence>
<proteinExistence type="predicted"/>
<evidence type="ECO:0000313" key="6">
    <source>
        <dbReference type="EMBL" id="KAL3719380.1"/>
    </source>
</evidence>
<dbReference type="Proteomes" id="UP001634007">
    <property type="component" value="Unassembled WGS sequence"/>
</dbReference>
<dbReference type="InterPro" id="IPR015943">
    <property type="entry name" value="WD40/YVTN_repeat-like_dom_sf"/>
</dbReference>
<feature type="compositionally biased region" description="Basic and acidic residues" evidence="2">
    <location>
        <begin position="593"/>
        <end position="614"/>
    </location>
</feature>
<keyword evidence="3" id="KW-1133">Transmembrane helix</keyword>
<protein>
    <recommendedName>
        <fullName evidence="5">Pyrrolo-quinoline quinone repeat domain-containing protein</fullName>
    </recommendedName>
</protein>
<dbReference type="SMART" id="SM00564">
    <property type="entry name" value="PQQ"/>
    <property type="match status" value="4"/>
</dbReference>
<dbReference type="PANTHER" id="PTHR37253">
    <property type="entry name" value="PROTEIN GAMETE EXPRESSED 3"/>
    <property type="match status" value="1"/>
</dbReference>
<evidence type="ECO:0000259" key="5">
    <source>
        <dbReference type="Pfam" id="PF13360"/>
    </source>
</evidence>
<feature type="transmembrane region" description="Helical" evidence="3">
    <location>
        <begin position="437"/>
        <end position="462"/>
    </location>
</feature>
<organism evidence="6 7">
    <name type="scientific">Eucalyptus globulus</name>
    <name type="common">Tasmanian blue gum</name>
    <dbReference type="NCBI Taxonomy" id="34317"/>
    <lineage>
        <taxon>Eukaryota</taxon>
        <taxon>Viridiplantae</taxon>
        <taxon>Streptophyta</taxon>
        <taxon>Embryophyta</taxon>
        <taxon>Tracheophyta</taxon>
        <taxon>Spermatophyta</taxon>
        <taxon>Magnoliopsida</taxon>
        <taxon>eudicotyledons</taxon>
        <taxon>Gunneridae</taxon>
        <taxon>Pentapetalae</taxon>
        <taxon>rosids</taxon>
        <taxon>malvids</taxon>
        <taxon>Myrtales</taxon>
        <taxon>Myrtaceae</taxon>
        <taxon>Myrtoideae</taxon>
        <taxon>Eucalypteae</taxon>
        <taxon>Eucalyptus</taxon>
    </lineage>
</organism>
<dbReference type="EMBL" id="JBJKBG010000010">
    <property type="protein sequence ID" value="KAL3719380.1"/>
    <property type="molecule type" value="Genomic_DNA"/>
</dbReference>
<keyword evidence="3" id="KW-0812">Transmembrane</keyword>
<evidence type="ECO:0000256" key="3">
    <source>
        <dbReference type="SAM" id="Phobius"/>
    </source>
</evidence>
<dbReference type="InterPro" id="IPR011047">
    <property type="entry name" value="Quinoprotein_ADH-like_sf"/>
</dbReference>
<comment type="caution">
    <text evidence="6">The sequence shown here is derived from an EMBL/GenBank/DDBJ whole genome shotgun (WGS) entry which is preliminary data.</text>
</comment>
<feature type="signal peptide" evidence="4">
    <location>
        <begin position="1"/>
        <end position="18"/>
    </location>
</feature>
<keyword evidence="7" id="KW-1185">Reference proteome</keyword>
<evidence type="ECO:0000256" key="4">
    <source>
        <dbReference type="SAM" id="SignalP"/>
    </source>
</evidence>
<sequence>MPTLHFLLLLLLLPPSTSIRRSSAAEERATRTTYRLSKPSIGDDGRVYTCSEKNLFAFESNGTIAWSIHLNFTCDARVAPALGERGRMYLVAEDRVLRIDFSAVKDSGAAVEVLFGPAPGQVAAKVIGISVSTLSSCVYINLLHRGLFAYTTSGELLWSVGPVLDQFGYRLGCRRNPTNCSFTSVPVIDHCEANIHIANSEGEIYSLSTRTPHFKWIQDLSSLDKVFTITAGNNGQLYVTVPARALVLALDVSTGNVLWQRTVGPLSLSNCGLVVDLNGWISIGSLDGCVYSISPTGDLRKFPRAAKLDLVIQVSPVLDCSGYAIYVSQTQLEGKTDHVVGEYTIISAMRPKSAIFSLLVPATGSMYWSQKYSDQFTSSLAGSDLNHFLLDEEILLAFIAASKTGNPLACQGQKLASSCFRAWSKRHSVNKGDDRRILLFLFFESAVLLVLASLVRFCCVFWRKKKLQGGDLGNFLKKRRSLQLKKRAFNRTVSELKQKADKETLSSELLEELGNLERKKDSIERKLSTTYSLGRDRAARSSLKSLLPSHKAKGRSYSFQDAKKESVTILSTLSDTSSAPSSSSSSTGSSGAREAEAGSSRDDQVSDAKGKGPIEEESSSSNGSSREGYWRSPSEPETSSKEFMDVLNEEIEVKGESRNGKLLKRRRTLSSNN</sequence>
<gene>
    <name evidence="6" type="ORF">ACJRO7_004352</name>
</gene>
<accession>A0ABD3IZQ0</accession>
<keyword evidence="1" id="KW-0175">Coiled coil</keyword>
<dbReference type="InterPro" id="IPR002372">
    <property type="entry name" value="PQQ_rpt_dom"/>
</dbReference>
<name>A0ABD3IZQ0_EUCGL</name>
<keyword evidence="3" id="KW-0472">Membrane</keyword>
<dbReference type="InterPro" id="IPR018391">
    <property type="entry name" value="PQQ_b-propeller_rpt"/>
</dbReference>
<dbReference type="SUPFAM" id="SSF50998">
    <property type="entry name" value="Quinoprotein alcohol dehydrogenase-like"/>
    <property type="match status" value="1"/>
</dbReference>
<feature type="domain" description="Pyrrolo-quinoline quinone repeat" evidence="5">
    <location>
        <begin position="41"/>
        <end position="260"/>
    </location>
</feature>
<feature type="chain" id="PRO_5044855908" description="Pyrrolo-quinoline quinone repeat domain-containing protein" evidence="4">
    <location>
        <begin position="19"/>
        <end position="673"/>
    </location>
</feature>
<feature type="coiled-coil region" evidence="1">
    <location>
        <begin position="479"/>
        <end position="526"/>
    </location>
</feature>
<dbReference type="Pfam" id="PF13360">
    <property type="entry name" value="PQQ_2"/>
    <property type="match status" value="1"/>
</dbReference>
<dbReference type="Gene3D" id="2.130.10.10">
    <property type="entry name" value="YVTN repeat-like/Quinoprotein amine dehydrogenase"/>
    <property type="match status" value="1"/>
</dbReference>
<reference evidence="6 7" key="1">
    <citation type="submission" date="2024-11" db="EMBL/GenBank/DDBJ databases">
        <title>Chromosome-level genome assembly of Eucalyptus globulus Labill. provides insights into its genome evolution.</title>
        <authorList>
            <person name="Li X."/>
        </authorList>
    </citation>
    <scope>NUCLEOTIDE SEQUENCE [LARGE SCALE GENOMIC DNA]</scope>
    <source>
        <strain evidence="6">CL2024</strain>
        <tissue evidence="6">Fresh tender leaves</tissue>
    </source>
</reference>
<evidence type="ECO:0000256" key="2">
    <source>
        <dbReference type="SAM" id="MobiDB-lite"/>
    </source>
</evidence>
<dbReference type="InterPro" id="IPR045301">
    <property type="entry name" value="GEX3-like"/>
</dbReference>
<evidence type="ECO:0000256" key="1">
    <source>
        <dbReference type="SAM" id="Coils"/>
    </source>
</evidence>
<keyword evidence="4" id="KW-0732">Signal</keyword>
<feature type="compositionally biased region" description="Low complexity" evidence="2">
    <location>
        <begin position="571"/>
        <end position="592"/>
    </location>
</feature>
<feature type="region of interest" description="Disordered" evidence="2">
    <location>
        <begin position="571"/>
        <end position="642"/>
    </location>
</feature>
<dbReference type="PANTHER" id="PTHR37253:SF1">
    <property type="entry name" value="PROTEIN GAMETE EXPRESSED 3"/>
    <property type="match status" value="1"/>
</dbReference>
<dbReference type="AlphaFoldDB" id="A0ABD3IZQ0"/>